<dbReference type="EMBL" id="RXHU01000056">
    <property type="protein sequence ID" value="RTE08165.1"/>
    <property type="molecule type" value="Genomic_DNA"/>
</dbReference>
<feature type="transmembrane region" description="Helical" evidence="10">
    <location>
        <begin position="218"/>
        <end position="240"/>
    </location>
</feature>
<evidence type="ECO:0000256" key="2">
    <source>
        <dbReference type="ARBA" id="ARBA00007783"/>
    </source>
</evidence>
<feature type="transmembrane region" description="Helical" evidence="10">
    <location>
        <begin position="193"/>
        <end position="212"/>
    </location>
</feature>
<reference evidence="12 13" key="1">
    <citation type="submission" date="2018-12" db="EMBL/GenBank/DDBJ databases">
        <title>Bacillus ochoae sp. nov., Paenibacillus whitsoniae sp. nov., Paenibacillus spiritus sp. nov. Isolated from the Mars Exploration Rover during spacecraft assembly.</title>
        <authorList>
            <person name="Seuylemezian A."/>
            <person name="Vaishampayan P."/>
        </authorList>
    </citation>
    <scope>NUCLEOTIDE SEQUENCE [LARGE SCALE GENOMIC DNA]</scope>
    <source>
        <strain evidence="12 13">MER 54</strain>
    </source>
</reference>
<evidence type="ECO:0000256" key="6">
    <source>
        <dbReference type="ARBA" id="ARBA00022692"/>
    </source>
</evidence>
<keyword evidence="4 10" id="KW-1003">Cell membrane</keyword>
<dbReference type="InterPro" id="IPR047817">
    <property type="entry name" value="ABC2_TM_bact-type"/>
</dbReference>
<keyword evidence="3 10" id="KW-0813">Transport</keyword>
<evidence type="ECO:0000256" key="5">
    <source>
        <dbReference type="ARBA" id="ARBA00022597"/>
    </source>
</evidence>
<evidence type="ECO:0000256" key="4">
    <source>
        <dbReference type="ARBA" id="ARBA00022475"/>
    </source>
</evidence>
<gene>
    <name evidence="12" type="ORF">EJQ19_18930</name>
</gene>
<dbReference type="GO" id="GO:0043190">
    <property type="term" value="C:ATP-binding cassette (ABC) transporter complex"/>
    <property type="evidence" value="ECO:0007669"/>
    <property type="project" value="InterPro"/>
</dbReference>
<dbReference type="InterPro" id="IPR000412">
    <property type="entry name" value="ABC_2_transport"/>
</dbReference>
<dbReference type="Proteomes" id="UP000276128">
    <property type="component" value="Unassembled WGS sequence"/>
</dbReference>
<name>A0A3S0CT79_9BACL</name>
<dbReference type="AlphaFoldDB" id="A0A3S0CT79"/>
<sequence length="251" mass="28850">MSSLKYVDLVFNLVERDLKLKYKGSIIGFMWSLVNPLIMLIIYTWVFKTIMKTNTPNFSIFLMAGLLPWNFFASTLTMSVGAFTNNASLLTKVKLPKYILVLSNVVFNFVIFLMMIVLILGAMKVFNVPYTLSLLYLPVALIAQLIFMISLSLILAISNVFFSDTSHLLEVFIMAWFWLTPVIYQFDLIPEQFQYYVSLNPMSLVINLYQAAILGTPIYTNVLSGIIIILVFLFLSIFLYRKYNKKISELV</sequence>
<dbReference type="PROSITE" id="PS51012">
    <property type="entry name" value="ABC_TM2"/>
    <property type="match status" value="1"/>
</dbReference>
<evidence type="ECO:0000256" key="9">
    <source>
        <dbReference type="ARBA" id="ARBA00023136"/>
    </source>
</evidence>
<feature type="transmembrane region" description="Helical" evidence="10">
    <location>
        <begin position="168"/>
        <end position="186"/>
    </location>
</feature>
<feature type="domain" description="ABC transmembrane type-2" evidence="11">
    <location>
        <begin position="27"/>
        <end position="243"/>
    </location>
</feature>
<comment type="subcellular location">
    <subcellularLocation>
        <location evidence="1 10">Cell membrane</location>
        <topology evidence="1 10">Multi-pass membrane protein</topology>
    </subcellularLocation>
</comment>
<keyword evidence="7" id="KW-0972">Capsule biogenesis/degradation</keyword>
<feature type="transmembrane region" description="Helical" evidence="10">
    <location>
        <begin position="26"/>
        <end position="46"/>
    </location>
</feature>
<organism evidence="12 13">
    <name type="scientific">Paenibacillus whitsoniae</name>
    <dbReference type="NCBI Taxonomy" id="2496558"/>
    <lineage>
        <taxon>Bacteria</taxon>
        <taxon>Bacillati</taxon>
        <taxon>Bacillota</taxon>
        <taxon>Bacilli</taxon>
        <taxon>Bacillales</taxon>
        <taxon>Paenibacillaceae</taxon>
        <taxon>Paenibacillus</taxon>
    </lineage>
</organism>
<evidence type="ECO:0000256" key="3">
    <source>
        <dbReference type="ARBA" id="ARBA00022448"/>
    </source>
</evidence>
<dbReference type="PRINTS" id="PR00164">
    <property type="entry name" value="ABC2TRNSPORT"/>
</dbReference>
<evidence type="ECO:0000256" key="8">
    <source>
        <dbReference type="ARBA" id="ARBA00022989"/>
    </source>
</evidence>
<feature type="transmembrane region" description="Helical" evidence="10">
    <location>
        <begin position="58"/>
        <end position="78"/>
    </location>
</feature>
<accession>A0A3S0CT79</accession>
<dbReference type="InterPro" id="IPR013525">
    <property type="entry name" value="ABC2_TM"/>
</dbReference>
<keyword evidence="5" id="KW-0762">Sugar transport</keyword>
<proteinExistence type="inferred from homology"/>
<feature type="transmembrane region" description="Helical" evidence="10">
    <location>
        <begin position="134"/>
        <end position="162"/>
    </location>
</feature>
<dbReference type="OrthoDB" id="9794365at2"/>
<dbReference type="PANTHER" id="PTHR30413:SF10">
    <property type="entry name" value="CAPSULE POLYSACCHARIDE EXPORT INNER-MEMBRANE PROTEIN CTRC"/>
    <property type="match status" value="1"/>
</dbReference>
<protein>
    <recommendedName>
        <fullName evidence="10">Transport permease protein</fullName>
    </recommendedName>
</protein>
<feature type="transmembrane region" description="Helical" evidence="10">
    <location>
        <begin position="98"/>
        <end position="122"/>
    </location>
</feature>
<keyword evidence="9 10" id="KW-0472">Membrane</keyword>
<evidence type="ECO:0000313" key="13">
    <source>
        <dbReference type="Proteomes" id="UP000276128"/>
    </source>
</evidence>
<dbReference type="GO" id="GO:0015920">
    <property type="term" value="P:lipopolysaccharide transport"/>
    <property type="evidence" value="ECO:0007669"/>
    <property type="project" value="TreeGrafter"/>
</dbReference>
<dbReference type="PANTHER" id="PTHR30413">
    <property type="entry name" value="INNER MEMBRANE TRANSPORT PERMEASE"/>
    <property type="match status" value="1"/>
</dbReference>
<evidence type="ECO:0000256" key="1">
    <source>
        <dbReference type="ARBA" id="ARBA00004651"/>
    </source>
</evidence>
<evidence type="ECO:0000259" key="11">
    <source>
        <dbReference type="PROSITE" id="PS51012"/>
    </source>
</evidence>
<comment type="caution">
    <text evidence="12">The sequence shown here is derived from an EMBL/GenBank/DDBJ whole genome shotgun (WGS) entry which is preliminary data.</text>
</comment>
<keyword evidence="8 10" id="KW-1133">Transmembrane helix</keyword>
<keyword evidence="6 10" id="KW-0812">Transmembrane</keyword>
<dbReference type="Pfam" id="PF01061">
    <property type="entry name" value="ABC2_membrane"/>
    <property type="match status" value="1"/>
</dbReference>
<evidence type="ECO:0000313" key="12">
    <source>
        <dbReference type="EMBL" id="RTE08165.1"/>
    </source>
</evidence>
<comment type="similarity">
    <text evidence="2 10">Belongs to the ABC-2 integral membrane protein family.</text>
</comment>
<dbReference type="GO" id="GO:0140359">
    <property type="term" value="F:ABC-type transporter activity"/>
    <property type="evidence" value="ECO:0007669"/>
    <property type="project" value="InterPro"/>
</dbReference>
<evidence type="ECO:0000256" key="7">
    <source>
        <dbReference type="ARBA" id="ARBA00022903"/>
    </source>
</evidence>
<keyword evidence="13" id="KW-1185">Reference proteome</keyword>
<evidence type="ECO:0000256" key="10">
    <source>
        <dbReference type="RuleBase" id="RU361157"/>
    </source>
</evidence>